<dbReference type="Proteomes" id="UP000770889">
    <property type="component" value="Unassembled WGS sequence"/>
</dbReference>
<comment type="caution">
    <text evidence="18">The sequence shown here is derived from an EMBL/GenBank/DDBJ whole genome shotgun (WGS) entry which is preliminary data.</text>
</comment>
<dbReference type="Gene3D" id="1.25.50.10">
    <property type="entry name" value="Peptidase M1, alanyl aminopeptidase, C-terminal domain"/>
    <property type="match status" value="1"/>
</dbReference>
<evidence type="ECO:0000259" key="17">
    <source>
        <dbReference type="Pfam" id="PF17900"/>
    </source>
</evidence>
<evidence type="ECO:0000256" key="5">
    <source>
        <dbReference type="ARBA" id="ARBA00015611"/>
    </source>
</evidence>
<evidence type="ECO:0000256" key="8">
    <source>
        <dbReference type="ARBA" id="ARBA00022723"/>
    </source>
</evidence>
<dbReference type="Gene3D" id="3.30.2010.30">
    <property type="match status" value="1"/>
</dbReference>
<dbReference type="InterPro" id="IPR035414">
    <property type="entry name" value="Peptidase_M1_pepN_Ig-like"/>
</dbReference>
<evidence type="ECO:0000256" key="10">
    <source>
        <dbReference type="ARBA" id="ARBA00022833"/>
    </source>
</evidence>
<dbReference type="InterPro" id="IPR001930">
    <property type="entry name" value="Peptidase_M1"/>
</dbReference>
<dbReference type="Gene3D" id="2.60.40.1840">
    <property type="match status" value="1"/>
</dbReference>
<evidence type="ECO:0000259" key="16">
    <source>
        <dbReference type="Pfam" id="PF17432"/>
    </source>
</evidence>
<evidence type="ECO:0000256" key="13">
    <source>
        <dbReference type="NCBIfam" id="TIGR02414"/>
    </source>
</evidence>
<dbReference type="Pfam" id="PF17432">
    <property type="entry name" value="DUF3458_C"/>
    <property type="match status" value="1"/>
</dbReference>
<comment type="catalytic activity">
    <reaction evidence="1">
        <text>Release of an N-terminal amino acid, Xaa-|-Yaa- from a peptide, amide or arylamide. Xaa is preferably Ala, but may be most amino acids including Pro (slow action). When a terminal hydrophobic residue is followed by a prolyl residue, the two may be released as an intact Xaa-Pro dipeptide.</text>
        <dbReference type="EC" id="3.4.11.2"/>
    </reaction>
</comment>
<dbReference type="InterPro" id="IPR045357">
    <property type="entry name" value="Aminopeptidase_N-like_N"/>
</dbReference>
<protein>
    <recommendedName>
        <fullName evidence="5 13">Aminopeptidase N</fullName>
        <ecNumber evidence="4 13">3.4.11.2</ecNumber>
    </recommendedName>
</protein>
<dbReference type="InterPro" id="IPR024601">
    <property type="entry name" value="Peptidase_M1_pepN_C"/>
</dbReference>
<accession>A0A944MCG4</accession>
<evidence type="ECO:0000256" key="3">
    <source>
        <dbReference type="ARBA" id="ARBA00010136"/>
    </source>
</evidence>
<dbReference type="InterPro" id="IPR012779">
    <property type="entry name" value="Peptidase_M1_pepN"/>
</dbReference>
<dbReference type="PANTHER" id="PTHR46322:SF1">
    <property type="entry name" value="PUROMYCIN-SENSITIVE AMINOPEPTIDASE"/>
    <property type="match status" value="1"/>
</dbReference>
<dbReference type="AlphaFoldDB" id="A0A944MCG4"/>
<dbReference type="Gene3D" id="1.10.390.10">
    <property type="entry name" value="Neutral Protease Domain 2"/>
    <property type="match status" value="1"/>
</dbReference>
<keyword evidence="8" id="KW-0479">Metal-binding</keyword>
<proteinExistence type="inferred from homology"/>
<organism evidence="18 19">
    <name type="scientific">Candidatus Thiodiazotropha taylori</name>
    <dbReference type="NCBI Taxonomy" id="2792791"/>
    <lineage>
        <taxon>Bacteria</taxon>
        <taxon>Pseudomonadati</taxon>
        <taxon>Pseudomonadota</taxon>
        <taxon>Gammaproteobacteria</taxon>
        <taxon>Chromatiales</taxon>
        <taxon>Sedimenticolaceae</taxon>
        <taxon>Candidatus Thiodiazotropha</taxon>
    </lineage>
</organism>
<dbReference type="InterPro" id="IPR038438">
    <property type="entry name" value="PepN_Ig-like_sf"/>
</dbReference>
<evidence type="ECO:0000256" key="6">
    <source>
        <dbReference type="ARBA" id="ARBA00022438"/>
    </source>
</evidence>
<dbReference type="GO" id="GO:0006508">
    <property type="term" value="P:proteolysis"/>
    <property type="evidence" value="ECO:0007669"/>
    <property type="project" value="UniProtKB-UniRule"/>
</dbReference>
<dbReference type="InterPro" id="IPR014782">
    <property type="entry name" value="Peptidase_M1_dom"/>
</dbReference>
<evidence type="ECO:0000313" key="18">
    <source>
        <dbReference type="EMBL" id="MBT2988485.1"/>
    </source>
</evidence>
<dbReference type="Pfam" id="PF01433">
    <property type="entry name" value="Peptidase_M1"/>
    <property type="match status" value="1"/>
</dbReference>
<feature type="domain" description="Peptidase M1 alanyl aminopeptidase Ig-like fold" evidence="15">
    <location>
        <begin position="450"/>
        <end position="554"/>
    </location>
</feature>
<evidence type="ECO:0000259" key="15">
    <source>
        <dbReference type="Pfam" id="PF11940"/>
    </source>
</evidence>
<evidence type="ECO:0000256" key="2">
    <source>
        <dbReference type="ARBA" id="ARBA00001947"/>
    </source>
</evidence>
<feature type="domain" description="Aminopeptidase N-like N-terminal" evidence="17">
    <location>
        <begin position="37"/>
        <end position="192"/>
    </location>
</feature>
<keyword evidence="11" id="KW-0482">Metalloprotease</keyword>
<dbReference type="InterPro" id="IPR027268">
    <property type="entry name" value="Peptidase_M4/M1_CTD_sf"/>
</dbReference>
<feature type="domain" description="Peptidase M1 alanyl aminopeptidase C-terminal" evidence="16">
    <location>
        <begin position="558"/>
        <end position="881"/>
    </location>
</feature>
<evidence type="ECO:0000256" key="12">
    <source>
        <dbReference type="ARBA" id="ARBA00059739"/>
    </source>
</evidence>
<gene>
    <name evidence="18" type="primary">pepN</name>
    <name evidence="18" type="ORF">KME65_05930</name>
</gene>
<reference evidence="18 19" key="1">
    <citation type="submission" date="2021-05" db="EMBL/GenBank/DDBJ databases">
        <title>Genetic and Functional Diversity in Clade A Lucinid endosymbionts from the Bahamas.</title>
        <authorList>
            <person name="Giani N.M."/>
            <person name="Engel A.S."/>
            <person name="Campbell B.J."/>
        </authorList>
    </citation>
    <scope>NUCLEOTIDE SEQUENCE [LARGE SCALE GENOMIC DNA]</scope>
    <source>
        <strain evidence="18">LUC16012Gg_MoonRockCtena</strain>
    </source>
</reference>
<dbReference type="InterPro" id="IPR042097">
    <property type="entry name" value="Aminopeptidase_N-like_N_sf"/>
</dbReference>
<evidence type="ECO:0000313" key="19">
    <source>
        <dbReference type="Proteomes" id="UP000770889"/>
    </source>
</evidence>
<dbReference type="FunFam" id="3.30.2010.30:FF:000002">
    <property type="entry name" value="Putative aminopeptidase N"/>
    <property type="match status" value="1"/>
</dbReference>
<evidence type="ECO:0000256" key="9">
    <source>
        <dbReference type="ARBA" id="ARBA00022801"/>
    </source>
</evidence>
<dbReference type="Gene3D" id="2.60.40.1730">
    <property type="entry name" value="tricorn interacting facor f3 domain"/>
    <property type="match status" value="1"/>
</dbReference>
<evidence type="ECO:0000256" key="1">
    <source>
        <dbReference type="ARBA" id="ARBA00000098"/>
    </source>
</evidence>
<keyword evidence="10" id="KW-0862">Zinc</keyword>
<evidence type="ECO:0000256" key="11">
    <source>
        <dbReference type="ARBA" id="ARBA00023049"/>
    </source>
</evidence>
<dbReference type="Pfam" id="PF17900">
    <property type="entry name" value="Peptidase_M1_N"/>
    <property type="match status" value="1"/>
</dbReference>
<dbReference type="SUPFAM" id="SSF63737">
    <property type="entry name" value="Leukotriene A4 hydrolase N-terminal domain"/>
    <property type="match status" value="1"/>
</dbReference>
<evidence type="ECO:0000256" key="7">
    <source>
        <dbReference type="ARBA" id="ARBA00022670"/>
    </source>
</evidence>
<dbReference type="SUPFAM" id="SSF55486">
    <property type="entry name" value="Metalloproteases ('zincins'), catalytic domain"/>
    <property type="match status" value="1"/>
</dbReference>
<comment type="function">
    <text evidence="12">Aminopeptidase N is involved in the degradation of intracellular peptides generated by protein breakdown during normal growth as well as in response to nutrient starvation.</text>
</comment>
<dbReference type="GO" id="GO:0016285">
    <property type="term" value="F:alanyl aminopeptidase activity"/>
    <property type="evidence" value="ECO:0007669"/>
    <property type="project" value="UniProtKB-EC"/>
</dbReference>
<sequence length="887" mass="101683">MRTKNAKTIYLKDYRPPDYLVDDVEMVFELLPESTRVTSRLRIRKNPASEAVKPPLILDGEELELQVIELDQQSLDRDAYDCDERSLTIHTVPDRFTLTTQVIIYPERNTALEGLYRSGGLYCTQCEAEGFRRITYYLDRPDVMARFTTTIIASKTESPVLLSNGNCIEERELEEGRHLVRWQDPFPKPCYLFAMVAGDLLYQQDRYSTGSGREVELRIYVEPENIDRCDHAMNSLKRAMAWDEEQYGREYDLDIYMIVAVNDFNMGAMENKGLNIFNSKYVLARADTATDNDYQGIEGVIAHEYFHNWTGNRITCRDWFQLSLKEGLTVFRDQEFSADMGSRGVKRIDDVRLLRSHQFAEDAGPMAHPVRPDSYMEINNFYTVTVYEKGAEVVRMQAKLLGPARYREATDLYFERHDGEAVTTDDFIQCMEDVSGRNLLQFRLWYSQSGTPVVEVDAEYDARQGSFRFGFRQHCPDTPGQQHKRPFHIPIEVALLDRQGDELPLQLQHESEPQGTRRLLELTQAEQDFTFVGLGERPVPSLLRGFSAPVKLRYTASDEELMFLIARDSDAFNRWDAAQALAQRTLLNLVADYRAGRSLVLAEGLAQAFESALSDESSDKALLSEVLRLPGESTLGDQMEVVDVDGIHHVREWLKQALASRLHQTLLTVYQRNGSQSPYDTAPASIARRRLRNLVLDYLMHLPDAEIHKLCYAQFQQADNMTDVMAALSCLANTDCPERELALAAFERQWRDESLVMDKWFSVQASSRLPGTLKRVKALMNHPAFSLRNPNKVRSLVGVFCGININEFHRADGSGYAFLTDQVIALDRLNPQIAARMMRIMSRWRRYDEQRQALMREQFERVLSASDISKDVYEIASKSLADVDGSE</sequence>
<dbReference type="GO" id="GO:0008270">
    <property type="term" value="F:zinc ion binding"/>
    <property type="evidence" value="ECO:0007669"/>
    <property type="project" value="InterPro"/>
</dbReference>
<dbReference type="EC" id="3.4.11.2" evidence="4 13"/>
<dbReference type="FunFam" id="1.10.390.10:FF:000002">
    <property type="entry name" value="Aminopeptidase N"/>
    <property type="match status" value="1"/>
</dbReference>
<dbReference type="EMBL" id="JAHHGM010000004">
    <property type="protein sequence ID" value="MBT2988485.1"/>
    <property type="molecule type" value="Genomic_DNA"/>
</dbReference>
<dbReference type="GO" id="GO:0008237">
    <property type="term" value="F:metallopeptidase activity"/>
    <property type="evidence" value="ECO:0007669"/>
    <property type="project" value="UniProtKB-UniRule"/>
</dbReference>
<keyword evidence="6 18" id="KW-0031">Aminopeptidase</keyword>
<comment type="cofactor">
    <cofactor evidence="2">
        <name>Zn(2+)</name>
        <dbReference type="ChEBI" id="CHEBI:29105"/>
    </cofactor>
</comment>
<dbReference type="NCBIfam" id="TIGR02414">
    <property type="entry name" value="pepN_proteo"/>
    <property type="match status" value="1"/>
</dbReference>
<dbReference type="Pfam" id="PF11940">
    <property type="entry name" value="DUF3458"/>
    <property type="match status" value="1"/>
</dbReference>
<keyword evidence="9 18" id="KW-0378">Hydrolase</keyword>
<evidence type="ECO:0000256" key="4">
    <source>
        <dbReference type="ARBA" id="ARBA00012564"/>
    </source>
</evidence>
<dbReference type="CDD" id="cd09600">
    <property type="entry name" value="M1_APN"/>
    <property type="match status" value="1"/>
</dbReference>
<feature type="domain" description="Peptidase M1 membrane alanine aminopeptidase" evidence="14">
    <location>
        <begin position="232"/>
        <end position="442"/>
    </location>
</feature>
<comment type="similarity">
    <text evidence="3">Belongs to the peptidase M1 family.</text>
</comment>
<dbReference type="PRINTS" id="PR00756">
    <property type="entry name" value="ALADIPTASE"/>
</dbReference>
<evidence type="ECO:0000259" key="14">
    <source>
        <dbReference type="Pfam" id="PF01433"/>
    </source>
</evidence>
<dbReference type="InterPro" id="IPR037144">
    <property type="entry name" value="Peptidase_M1_pepN_C_sf"/>
</dbReference>
<dbReference type="PANTHER" id="PTHR46322">
    <property type="entry name" value="PUROMYCIN-SENSITIVE AMINOPEPTIDASE"/>
    <property type="match status" value="1"/>
</dbReference>
<keyword evidence="7" id="KW-0645">Protease</keyword>
<dbReference type="FunFam" id="2.60.40.1840:FF:000001">
    <property type="entry name" value="Aminopeptidase N"/>
    <property type="match status" value="1"/>
</dbReference>
<name>A0A944MCG4_9GAMM</name>
<dbReference type="FunFam" id="2.60.40.1730:FF:000005">
    <property type="entry name" value="Aminopeptidase N"/>
    <property type="match status" value="1"/>
</dbReference>